<evidence type="ECO:0000313" key="1">
    <source>
        <dbReference type="EMBL" id="KMO74251.1"/>
    </source>
</evidence>
<dbReference type="PATRIC" id="fig|1807.14.peg.3662"/>
<dbReference type="EMBL" id="JYNU01000023">
    <property type="protein sequence ID" value="KMO74251.1"/>
    <property type="molecule type" value="Genomic_DNA"/>
</dbReference>
<organism evidence="1 2">
    <name type="scientific">Mycolicibacterium obuense</name>
    <dbReference type="NCBI Taxonomy" id="1807"/>
    <lineage>
        <taxon>Bacteria</taxon>
        <taxon>Bacillati</taxon>
        <taxon>Actinomycetota</taxon>
        <taxon>Actinomycetes</taxon>
        <taxon>Mycobacteriales</taxon>
        <taxon>Mycobacteriaceae</taxon>
        <taxon>Mycolicibacterium</taxon>
    </lineage>
</organism>
<dbReference type="Proteomes" id="UP000036313">
    <property type="component" value="Unassembled WGS sequence"/>
</dbReference>
<sequence>MARPSKGPRGAHMCLPRPEVSRKLDELVAKSAVSSVSQYVADVLALHVGLPEHVRELNRQTLVATEPRVVARRYERLMVRPHSQVSERLRRLQQDSGVTSISQYLADFLALHVGLPEHVRELDRQGVLPLQTSA</sequence>
<comment type="caution">
    <text evidence="1">The sequence shown here is derived from an EMBL/GenBank/DDBJ whole genome shotgun (WGS) entry which is preliminary data.</text>
</comment>
<dbReference type="RefSeq" id="WP_048424149.1">
    <property type="nucleotide sequence ID" value="NZ_JYNU01000023.1"/>
</dbReference>
<accession>A0A0J6YNH5</accession>
<gene>
    <name evidence="1" type="ORF">MOBUDSM44075_03640</name>
</gene>
<evidence type="ECO:0008006" key="3">
    <source>
        <dbReference type="Google" id="ProtNLM"/>
    </source>
</evidence>
<protein>
    <recommendedName>
        <fullName evidence="3">Toxin-antitoxin system</fullName>
    </recommendedName>
</protein>
<proteinExistence type="predicted"/>
<evidence type="ECO:0000313" key="2">
    <source>
        <dbReference type="Proteomes" id="UP000036313"/>
    </source>
</evidence>
<name>A0A0J6YNH5_9MYCO</name>
<dbReference type="AlphaFoldDB" id="A0A0J6YNH5"/>
<reference evidence="1 2" key="1">
    <citation type="journal article" date="2015" name="Genome Biol. Evol.">
        <title>Characterization of Three Mycobacterium spp. with Potential Use in Bioremediation by Genome Sequencing and Comparative Genomics.</title>
        <authorList>
            <person name="Das S."/>
            <person name="Pettersson B.M."/>
            <person name="Behra P.R."/>
            <person name="Ramesh M."/>
            <person name="Dasgupta S."/>
            <person name="Bhattacharya A."/>
            <person name="Kirsebom L.A."/>
        </authorList>
    </citation>
    <scope>NUCLEOTIDE SEQUENCE [LARGE SCALE GENOMIC DNA]</scope>
    <source>
        <strain evidence="1 2">DSM 44075</strain>
    </source>
</reference>